<dbReference type="InterPro" id="IPR051010">
    <property type="entry name" value="BCAA_transport"/>
</dbReference>
<evidence type="ECO:0000259" key="5">
    <source>
        <dbReference type="Pfam" id="PF13458"/>
    </source>
</evidence>
<name>A0A1C6RHK7_9ACTN</name>
<dbReference type="AlphaFoldDB" id="A0A1C6RHK7"/>
<dbReference type="OrthoDB" id="7337537at2"/>
<evidence type="ECO:0000313" key="6">
    <source>
        <dbReference type="EMBL" id="SCL16673.1"/>
    </source>
</evidence>
<accession>A0A1C6RHK7</accession>
<comment type="similarity">
    <text evidence="1">Belongs to the leucine-binding protein family.</text>
</comment>
<evidence type="ECO:0000256" key="3">
    <source>
        <dbReference type="SAM" id="MobiDB-lite"/>
    </source>
</evidence>
<organism evidence="6 7">
    <name type="scientific">Micromonospora rhizosphaerae</name>
    <dbReference type="NCBI Taxonomy" id="568872"/>
    <lineage>
        <taxon>Bacteria</taxon>
        <taxon>Bacillati</taxon>
        <taxon>Actinomycetota</taxon>
        <taxon>Actinomycetes</taxon>
        <taxon>Micromonosporales</taxon>
        <taxon>Micromonosporaceae</taxon>
        <taxon>Micromonospora</taxon>
    </lineage>
</organism>
<evidence type="ECO:0000256" key="2">
    <source>
        <dbReference type="ARBA" id="ARBA00022729"/>
    </source>
</evidence>
<sequence length="448" mass="46237">MLVSRGSRAATVTACAALLLATSACGSDKPGGATTTTQVRLYGSDGNMLNSFATELKDRAGLVNGMKGTTPLTQLPENFKGRLRTVDPKLTDYLYSAETYDAVVISALAAQLAGTTDPAAITKQIVGVTTNGERCEDPATCLQLARQGRDIEYRGVSLTRAGFTDAGEPATASYATLNFDDQKIDDGKTEFVGAGDESAASTKTPPRAKKQRAGEKAKDAPLILGGLLPQTGDLALANPPMAAGAALGIKDVNAAGGVLGKPVLWIDGDDGTNPDVAKRTVASHIGRGVQVIIGAGASGISRAVLPDVVAAGRVLFSPSNTAAELTTVDDKGLYFRTAPPDSLQGRALADVILRDGPHKIAIVARKDSYGEGLQENVRAELERAGMGADQMKLLTYVPPADAKAPPVDFSGGAKEIKDFGADAVLIIGFGESAHVVTALADAGVQIRH</sequence>
<feature type="domain" description="Leucine-binding protein" evidence="5">
    <location>
        <begin position="224"/>
        <end position="445"/>
    </location>
</feature>
<dbReference type="InterPro" id="IPR028081">
    <property type="entry name" value="Leu-bd"/>
</dbReference>
<gene>
    <name evidence="6" type="ORF">GA0070624_1083</name>
</gene>
<evidence type="ECO:0000256" key="1">
    <source>
        <dbReference type="ARBA" id="ARBA00010062"/>
    </source>
</evidence>
<keyword evidence="7" id="KW-1185">Reference proteome</keyword>
<dbReference type="RefSeq" id="WP_091337176.1">
    <property type="nucleotide sequence ID" value="NZ_FMHV01000002.1"/>
</dbReference>
<evidence type="ECO:0000313" key="7">
    <source>
        <dbReference type="Proteomes" id="UP000199413"/>
    </source>
</evidence>
<dbReference type="InterPro" id="IPR028082">
    <property type="entry name" value="Peripla_BP_I"/>
</dbReference>
<dbReference type="Pfam" id="PF13458">
    <property type="entry name" value="Peripla_BP_6"/>
    <property type="match status" value="1"/>
</dbReference>
<dbReference type="PANTHER" id="PTHR30483">
    <property type="entry name" value="LEUCINE-SPECIFIC-BINDING PROTEIN"/>
    <property type="match status" value="1"/>
</dbReference>
<feature type="chain" id="PRO_5008744792" evidence="4">
    <location>
        <begin position="27"/>
        <end position="448"/>
    </location>
</feature>
<protein>
    <submittedName>
        <fullName evidence="6">Amino acid/amide ABC transporter substrate-binding protein, HAAT family</fullName>
    </submittedName>
</protein>
<keyword evidence="2 4" id="KW-0732">Signal</keyword>
<dbReference type="EMBL" id="FMHV01000002">
    <property type="protein sequence ID" value="SCL16673.1"/>
    <property type="molecule type" value="Genomic_DNA"/>
</dbReference>
<reference evidence="7" key="1">
    <citation type="submission" date="2016-06" db="EMBL/GenBank/DDBJ databases">
        <authorList>
            <person name="Varghese N."/>
            <person name="Submissions Spin"/>
        </authorList>
    </citation>
    <scope>NUCLEOTIDE SEQUENCE [LARGE SCALE GENOMIC DNA]</scope>
    <source>
        <strain evidence="7">DSM 45431</strain>
    </source>
</reference>
<dbReference type="PROSITE" id="PS51257">
    <property type="entry name" value="PROKAR_LIPOPROTEIN"/>
    <property type="match status" value="1"/>
</dbReference>
<dbReference type="SUPFAM" id="SSF53822">
    <property type="entry name" value="Periplasmic binding protein-like I"/>
    <property type="match status" value="2"/>
</dbReference>
<dbReference type="PANTHER" id="PTHR30483:SF6">
    <property type="entry name" value="PERIPLASMIC BINDING PROTEIN OF ABC TRANSPORTER FOR NATURAL AMINO ACIDS"/>
    <property type="match status" value="1"/>
</dbReference>
<feature type="region of interest" description="Disordered" evidence="3">
    <location>
        <begin position="193"/>
        <end position="216"/>
    </location>
</feature>
<evidence type="ECO:0000256" key="4">
    <source>
        <dbReference type="SAM" id="SignalP"/>
    </source>
</evidence>
<dbReference type="STRING" id="568872.GA0070624_1083"/>
<proteinExistence type="inferred from homology"/>
<feature type="signal peptide" evidence="4">
    <location>
        <begin position="1"/>
        <end position="26"/>
    </location>
</feature>
<dbReference type="Proteomes" id="UP000199413">
    <property type="component" value="Unassembled WGS sequence"/>
</dbReference>
<dbReference type="Gene3D" id="3.40.50.2300">
    <property type="match status" value="2"/>
</dbReference>